<keyword evidence="4 6" id="KW-0472">Membrane</keyword>
<feature type="transmembrane region" description="Helical" evidence="6">
    <location>
        <begin position="62"/>
        <end position="82"/>
    </location>
</feature>
<evidence type="ECO:0000256" key="4">
    <source>
        <dbReference type="ARBA" id="ARBA00023136"/>
    </source>
</evidence>
<dbReference type="InterPro" id="IPR010445">
    <property type="entry name" value="LapA_dom"/>
</dbReference>
<dbReference type="AlphaFoldDB" id="A0A3G2R6M2"/>
<evidence type="ECO:0000256" key="3">
    <source>
        <dbReference type="ARBA" id="ARBA00022989"/>
    </source>
</evidence>
<dbReference type="PANTHER" id="PTHR41335:SF1">
    <property type="entry name" value="MEMBRANE PROTEIN"/>
    <property type="match status" value="1"/>
</dbReference>
<keyword evidence="9" id="KW-1185">Reference proteome</keyword>
<sequence>MEDFEKKYRINNIKPKKNRGSFMQLVLVFALIFALLVAIFAISNANEVVIRFPWGNYPISQALVILGSAAIGSVVVLMLGVFSQVKSKIKMWEYQGKIKKLEKELKEVKEQYETVKKAMEAQNAEDMHDEGIPQETDTSS</sequence>
<proteinExistence type="predicted"/>
<organism evidence="8 9">
    <name type="scientific">Biomaibacter acetigenes</name>
    <dbReference type="NCBI Taxonomy" id="2316383"/>
    <lineage>
        <taxon>Bacteria</taxon>
        <taxon>Bacillati</taxon>
        <taxon>Bacillota</taxon>
        <taxon>Clostridia</taxon>
        <taxon>Thermosediminibacterales</taxon>
        <taxon>Tepidanaerobacteraceae</taxon>
        <taxon>Biomaibacter</taxon>
    </lineage>
</organism>
<evidence type="ECO:0000313" key="9">
    <source>
        <dbReference type="Proteomes" id="UP000280960"/>
    </source>
</evidence>
<keyword evidence="2 6" id="KW-0812">Transmembrane</keyword>
<dbReference type="GO" id="GO:0005886">
    <property type="term" value="C:plasma membrane"/>
    <property type="evidence" value="ECO:0007669"/>
    <property type="project" value="InterPro"/>
</dbReference>
<keyword evidence="3 6" id="KW-1133">Transmembrane helix</keyword>
<name>A0A3G2R6M2_9FIRM</name>
<accession>A0A3G2R6M2</accession>
<feature type="compositionally biased region" description="Basic and acidic residues" evidence="5">
    <location>
        <begin position="119"/>
        <end position="131"/>
    </location>
</feature>
<dbReference type="Proteomes" id="UP000280960">
    <property type="component" value="Chromosome"/>
</dbReference>
<feature type="domain" description="Lipopolysaccharide assembly protein A" evidence="7">
    <location>
        <begin position="44"/>
        <end position="105"/>
    </location>
</feature>
<dbReference type="EMBL" id="CP033169">
    <property type="protein sequence ID" value="AYO30748.1"/>
    <property type="molecule type" value="Genomic_DNA"/>
</dbReference>
<gene>
    <name evidence="8" type="ORF">D2962_09095</name>
</gene>
<evidence type="ECO:0000256" key="6">
    <source>
        <dbReference type="SAM" id="Phobius"/>
    </source>
</evidence>
<dbReference type="PANTHER" id="PTHR41335">
    <property type="entry name" value="MEMBRANE PROTEIN-RELATED"/>
    <property type="match status" value="1"/>
</dbReference>
<evidence type="ECO:0000313" key="8">
    <source>
        <dbReference type="EMBL" id="AYO30748.1"/>
    </source>
</evidence>
<evidence type="ECO:0000259" key="7">
    <source>
        <dbReference type="Pfam" id="PF06305"/>
    </source>
</evidence>
<feature type="region of interest" description="Disordered" evidence="5">
    <location>
        <begin position="119"/>
        <end position="140"/>
    </location>
</feature>
<evidence type="ECO:0000256" key="5">
    <source>
        <dbReference type="SAM" id="MobiDB-lite"/>
    </source>
</evidence>
<keyword evidence="1" id="KW-1003">Cell membrane</keyword>
<dbReference type="Pfam" id="PF06305">
    <property type="entry name" value="LapA_dom"/>
    <property type="match status" value="1"/>
</dbReference>
<evidence type="ECO:0000256" key="2">
    <source>
        <dbReference type="ARBA" id="ARBA00022692"/>
    </source>
</evidence>
<reference evidence="8 9" key="1">
    <citation type="submission" date="2018-10" db="EMBL/GenBank/DDBJ databases">
        <authorList>
            <person name="Zhang X."/>
        </authorList>
    </citation>
    <scope>NUCLEOTIDE SEQUENCE [LARGE SCALE GENOMIC DNA]</scope>
    <source>
        <strain evidence="8 9">SK-G1</strain>
    </source>
</reference>
<protein>
    <submittedName>
        <fullName evidence="8">DUF1049 domain-containing protein</fullName>
    </submittedName>
</protein>
<feature type="transmembrane region" description="Helical" evidence="6">
    <location>
        <begin position="21"/>
        <end position="42"/>
    </location>
</feature>
<evidence type="ECO:0000256" key="1">
    <source>
        <dbReference type="ARBA" id="ARBA00022475"/>
    </source>
</evidence>
<dbReference type="KEGG" id="bacg:D2962_09095"/>